<dbReference type="AlphaFoldDB" id="A0AAW1IB09"/>
<comment type="caution">
    <text evidence="1">The sequence shown here is derived from an EMBL/GenBank/DDBJ whole genome shotgun (WGS) entry which is preliminary data.</text>
</comment>
<dbReference type="EMBL" id="JASPKY010000693">
    <property type="protein sequence ID" value="KAK9686634.1"/>
    <property type="molecule type" value="Genomic_DNA"/>
</dbReference>
<evidence type="ECO:0000313" key="1">
    <source>
        <dbReference type="EMBL" id="KAK9686634.1"/>
    </source>
</evidence>
<protein>
    <submittedName>
        <fullName evidence="1">Uncharacterized protein</fullName>
    </submittedName>
</protein>
<keyword evidence="2" id="KW-1185">Reference proteome</keyword>
<accession>A0AAW1IB09</accession>
<reference evidence="1 2" key="1">
    <citation type="journal article" date="2024" name="BMC Genomics">
        <title>De novo assembly and annotation of Popillia japonica's genome with initial clues to its potential as an invasive pest.</title>
        <authorList>
            <person name="Cucini C."/>
            <person name="Boschi S."/>
            <person name="Funari R."/>
            <person name="Cardaioli E."/>
            <person name="Iannotti N."/>
            <person name="Marturano G."/>
            <person name="Paoli F."/>
            <person name="Bruttini M."/>
            <person name="Carapelli A."/>
            <person name="Frati F."/>
            <person name="Nardi F."/>
        </authorList>
    </citation>
    <scope>NUCLEOTIDE SEQUENCE [LARGE SCALE GENOMIC DNA]</scope>
    <source>
        <strain evidence="1">DMR45628</strain>
    </source>
</reference>
<proteinExistence type="predicted"/>
<dbReference type="Proteomes" id="UP001458880">
    <property type="component" value="Unassembled WGS sequence"/>
</dbReference>
<sequence>MPRQVLPKIASSAGAVHPLKMKLSHLFELALVAGHLTACPLKMKLSHLFELALVAGHLTAWRPLTTPPHPTTSPPRIFDFFCIPAPFGWYPTRPLRAHPA</sequence>
<organism evidence="1 2">
    <name type="scientific">Popillia japonica</name>
    <name type="common">Japanese beetle</name>
    <dbReference type="NCBI Taxonomy" id="7064"/>
    <lineage>
        <taxon>Eukaryota</taxon>
        <taxon>Metazoa</taxon>
        <taxon>Ecdysozoa</taxon>
        <taxon>Arthropoda</taxon>
        <taxon>Hexapoda</taxon>
        <taxon>Insecta</taxon>
        <taxon>Pterygota</taxon>
        <taxon>Neoptera</taxon>
        <taxon>Endopterygota</taxon>
        <taxon>Coleoptera</taxon>
        <taxon>Polyphaga</taxon>
        <taxon>Scarabaeiformia</taxon>
        <taxon>Scarabaeidae</taxon>
        <taxon>Rutelinae</taxon>
        <taxon>Popillia</taxon>
    </lineage>
</organism>
<gene>
    <name evidence="1" type="ORF">QE152_g37044</name>
</gene>
<name>A0AAW1IB09_POPJA</name>
<evidence type="ECO:0000313" key="2">
    <source>
        <dbReference type="Proteomes" id="UP001458880"/>
    </source>
</evidence>